<evidence type="ECO:0000256" key="6">
    <source>
        <dbReference type="ARBA" id="ARBA00023136"/>
    </source>
</evidence>
<dbReference type="Pfam" id="PF07690">
    <property type="entry name" value="MFS_1"/>
    <property type="match status" value="1"/>
</dbReference>
<feature type="domain" description="Major facilitator superfamily (MFS) profile" evidence="9">
    <location>
        <begin position="7"/>
        <end position="487"/>
    </location>
</feature>
<evidence type="ECO:0000313" key="11">
    <source>
        <dbReference type="Proteomes" id="UP001501842"/>
    </source>
</evidence>
<keyword evidence="11" id="KW-1185">Reference proteome</keyword>
<organism evidence="10 11">
    <name type="scientific">Actinocorallia aurantiaca</name>
    <dbReference type="NCBI Taxonomy" id="46204"/>
    <lineage>
        <taxon>Bacteria</taxon>
        <taxon>Bacillati</taxon>
        <taxon>Actinomycetota</taxon>
        <taxon>Actinomycetes</taxon>
        <taxon>Streptosporangiales</taxon>
        <taxon>Thermomonosporaceae</taxon>
        <taxon>Actinocorallia</taxon>
    </lineage>
</organism>
<keyword evidence="5 8" id="KW-1133">Transmembrane helix</keyword>
<evidence type="ECO:0000256" key="7">
    <source>
        <dbReference type="ARBA" id="ARBA00044273"/>
    </source>
</evidence>
<feature type="transmembrane region" description="Helical" evidence="8">
    <location>
        <begin position="329"/>
        <end position="348"/>
    </location>
</feature>
<dbReference type="PROSITE" id="PS50850">
    <property type="entry name" value="MFS"/>
    <property type="match status" value="1"/>
</dbReference>
<keyword evidence="3" id="KW-0997">Cell inner membrane</keyword>
<dbReference type="CDD" id="cd17321">
    <property type="entry name" value="MFS_MMR_MDR_like"/>
    <property type="match status" value="1"/>
</dbReference>
<dbReference type="PANTHER" id="PTHR23501">
    <property type="entry name" value="MAJOR FACILITATOR SUPERFAMILY"/>
    <property type="match status" value="1"/>
</dbReference>
<dbReference type="Proteomes" id="UP001501842">
    <property type="component" value="Unassembled WGS sequence"/>
</dbReference>
<dbReference type="InterPro" id="IPR020846">
    <property type="entry name" value="MFS_dom"/>
</dbReference>
<feature type="transmembrane region" description="Helical" evidence="8">
    <location>
        <begin position="46"/>
        <end position="64"/>
    </location>
</feature>
<evidence type="ECO:0000256" key="8">
    <source>
        <dbReference type="SAM" id="Phobius"/>
    </source>
</evidence>
<evidence type="ECO:0000256" key="1">
    <source>
        <dbReference type="ARBA" id="ARBA00004429"/>
    </source>
</evidence>
<dbReference type="EMBL" id="BAAATZ010000005">
    <property type="protein sequence ID" value="GAA2721829.1"/>
    <property type="molecule type" value="Genomic_DNA"/>
</dbReference>
<dbReference type="Gene3D" id="1.20.1250.20">
    <property type="entry name" value="MFS general substrate transporter like domains"/>
    <property type="match status" value="1"/>
</dbReference>
<feature type="transmembrane region" description="Helical" evidence="8">
    <location>
        <begin position="301"/>
        <end position="322"/>
    </location>
</feature>
<feature type="transmembrane region" description="Helical" evidence="8">
    <location>
        <begin position="164"/>
        <end position="184"/>
    </location>
</feature>
<comment type="caution">
    <text evidence="10">The sequence shown here is derived from an EMBL/GenBank/DDBJ whole genome shotgun (WGS) entry which is preliminary data.</text>
</comment>
<dbReference type="SUPFAM" id="SSF103473">
    <property type="entry name" value="MFS general substrate transporter"/>
    <property type="match status" value="1"/>
</dbReference>
<feature type="transmembrane region" description="Helical" evidence="8">
    <location>
        <begin position="133"/>
        <end position="152"/>
    </location>
</feature>
<feature type="transmembrane region" description="Helical" evidence="8">
    <location>
        <begin position="196"/>
        <end position="215"/>
    </location>
</feature>
<comment type="subcellular location">
    <subcellularLocation>
        <location evidence="1">Cell inner membrane</location>
        <topology evidence="1">Multi-pass membrane protein</topology>
    </subcellularLocation>
</comment>
<name>A0ABN3TZU6_9ACTN</name>
<feature type="transmembrane region" description="Helical" evidence="8">
    <location>
        <begin position="105"/>
        <end position="126"/>
    </location>
</feature>
<evidence type="ECO:0000256" key="2">
    <source>
        <dbReference type="ARBA" id="ARBA00022448"/>
    </source>
</evidence>
<keyword evidence="6 8" id="KW-0472">Membrane</keyword>
<keyword evidence="4 8" id="KW-0812">Transmembrane</keyword>
<sequence>MGNRRLAIGAGGAIVLLASLDAYVIVTVLTEMTKDLGIPANRPERITPIVTGFLLGYVAAMPLLGQLSDRFGRRTVLHACLLAFAIGSAVTAVAGDFALLVAGRVVQGVAGGALLPITMALAGDLWSQNRRPVVLGAVGALQELGSVLGPLYGAGLAAVIGWRGIFWVNVPLTLIAMAAIHFTVPSSRPAERARVDVPGGLLLAAGLGLLVVGTYNEEPENGVLPPGGAQMIAAGAVLLVLFGWWESRTKARLLDLTGVRKSPVFAVLAVSLLSGAALMVTLVDVQLIATTLLERTPTEGAFLLARFLVALALAAVLGGFVAHRYGDRWPLTAGMALAAAGYLLVSGWPLDPTAASYGPLPRMDVDLALAGAGLGLAIAPVSSAILRLVPAGQHGVASAAVVVARMMGMLLGISALSAYGFHRLQSLTAGLTVPIPFGNPDFKAEFEVYQVGLKEALHTEYREIFLITSGLCLLGAVVAAGVRRPPSDLPHPAKELAV</sequence>
<dbReference type="PROSITE" id="PS00216">
    <property type="entry name" value="SUGAR_TRANSPORT_1"/>
    <property type="match status" value="1"/>
</dbReference>
<proteinExistence type="predicted"/>
<feature type="transmembrane region" description="Helical" evidence="8">
    <location>
        <begin position="396"/>
        <end position="421"/>
    </location>
</feature>
<feature type="transmembrane region" description="Helical" evidence="8">
    <location>
        <begin position="265"/>
        <end position="289"/>
    </location>
</feature>
<evidence type="ECO:0000313" key="10">
    <source>
        <dbReference type="EMBL" id="GAA2721829.1"/>
    </source>
</evidence>
<dbReference type="InterPro" id="IPR005829">
    <property type="entry name" value="Sugar_transporter_CS"/>
</dbReference>
<protein>
    <recommendedName>
        <fullName evidence="7">MFS-type drug efflux transporter P55</fullName>
    </recommendedName>
</protein>
<feature type="transmembrane region" description="Helical" evidence="8">
    <location>
        <begin position="368"/>
        <end position="389"/>
    </location>
</feature>
<keyword evidence="2" id="KW-0813">Transport</keyword>
<feature type="transmembrane region" description="Helical" evidence="8">
    <location>
        <begin position="227"/>
        <end position="245"/>
    </location>
</feature>
<dbReference type="InterPro" id="IPR011701">
    <property type="entry name" value="MFS"/>
</dbReference>
<gene>
    <name evidence="10" type="ORF">GCM10010439_12930</name>
</gene>
<dbReference type="PANTHER" id="PTHR23501:SF191">
    <property type="entry name" value="VACUOLAR BASIC AMINO ACID TRANSPORTER 4"/>
    <property type="match status" value="1"/>
</dbReference>
<keyword evidence="3" id="KW-1003">Cell membrane</keyword>
<accession>A0ABN3TZU6</accession>
<dbReference type="InterPro" id="IPR036259">
    <property type="entry name" value="MFS_trans_sf"/>
</dbReference>
<evidence type="ECO:0000259" key="9">
    <source>
        <dbReference type="PROSITE" id="PS50850"/>
    </source>
</evidence>
<evidence type="ECO:0000256" key="5">
    <source>
        <dbReference type="ARBA" id="ARBA00022989"/>
    </source>
</evidence>
<evidence type="ECO:0000256" key="3">
    <source>
        <dbReference type="ARBA" id="ARBA00022519"/>
    </source>
</evidence>
<dbReference type="Gene3D" id="1.20.1720.10">
    <property type="entry name" value="Multidrug resistance protein D"/>
    <property type="match status" value="1"/>
</dbReference>
<reference evidence="10 11" key="1">
    <citation type="journal article" date="2019" name="Int. J. Syst. Evol. Microbiol.">
        <title>The Global Catalogue of Microorganisms (GCM) 10K type strain sequencing project: providing services to taxonomists for standard genome sequencing and annotation.</title>
        <authorList>
            <consortium name="The Broad Institute Genomics Platform"/>
            <consortium name="The Broad Institute Genome Sequencing Center for Infectious Disease"/>
            <person name="Wu L."/>
            <person name="Ma J."/>
        </authorList>
    </citation>
    <scope>NUCLEOTIDE SEQUENCE [LARGE SCALE GENOMIC DNA]</scope>
    <source>
        <strain evidence="10 11">JCM 8201</strain>
    </source>
</reference>
<feature type="transmembrane region" description="Helical" evidence="8">
    <location>
        <begin position="76"/>
        <end position="99"/>
    </location>
</feature>
<dbReference type="RefSeq" id="WP_344449264.1">
    <property type="nucleotide sequence ID" value="NZ_BAAATZ010000005.1"/>
</dbReference>
<evidence type="ECO:0000256" key="4">
    <source>
        <dbReference type="ARBA" id="ARBA00022692"/>
    </source>
</evidence>